<protein>
    <submittedName>
        <fullName evidence="3">Uncharacterized protein</fullName>
    </submittedName>
</protein>
<sequence length="185" mass="20141">MNRLLFIFGYFLISLFSGSISVSAGDIPDFAVREQEGETIKLVALDASGNSLQDLSGVFPFSVNGFETDIRFKDGQASFPQEVAAATFLYLKHEGGTGSTAHLYYVYRGLSGGFSVIHIPLALLVVVPLALILLGMFFRRLIILMLLLLGAFFYFNSSKGLSLDSFLDAAREWIGGLLQVILGIS</sequence>
<reference evidence="3 4" key="1">
    <citation type="submission" date="2019-03" db="EMBL/GenBank/DDBJ databases">
        <title>Genomic Encyclopedia of Type Strains, Phase IV (KMG-IV): sequencing the most valuable type-strain genomes for metagenomic binning, comparative biology and taxonomic classification.</title>
        <authorList>
            <person name="Goeker M."/>
        </authorList>
    </citation>
    <scope>NUCLEOTIDE SEQUENCE [LARGE SCALE GENOMIC DNA]</scope>
    <source>
        <strain evidence="3 4">DSM 21100</strain>
    </source>
</reference>
<evidence type="ECO:0000313" key="3">
    <source>
        <dbReference type="EMBL" id="TCS87216.1"/>
    </source>
</evidence>
<evidence type="ECO:0000256" key="1">
    <source>
        <dbReference type="SAM" id="Phobius"/>
    </source>
</evidence>
<keyword evidence="1" id="KW-0472">Membrane</keyword>
<proteinExistence type="predicted"/>
<feature type="chain" id="PRO_5020507377" evidence="2">
    <location>
        <begin position="25"/>
        <end position="185"/>
    </location>
</feature>
<gene>
    <name evidence="3" type="ORF">EDD80_10528</name>
</gene>
<evidence type="ECO:0000313" key="4">
    <source>
        <dbReference type="Proteomes" id="UP000295807"/>
    </source>
</evidence>
<comment type="caution">
    <text evidence="3">The sequence shown here is derived from an EMBL/GenBank/DDBJ whole genome shotgun (WGS) entry which is preliminary data.</text>
</comment>
<keyword evidence="4" id="KW-1185">Reference proteome</keyword>
<evidence type="ECO:0000256" key="2">
    <source>
        <dbReference type="SAM" id="SignalP"/>
    </source>
</evidence>
<keyword evidence="2" id="KW-0732">Signal</keyword>
<organism evidence="3 4">
    <name type="scientific">Anseongella ginsenosidimutans</name>
    <dbReference type="NCBI Taxonomy" id="496056"/>
    <lineage>
        <taxon>Bacteria</taxon>
        <taxon>Pseudomonadati</taxon>
        <taxon>Bacteroidota</taxon>
        <taxon>Sphingobacteriia</taxon>
        <taxon>Sphingobacteriales</taxon>
        <taxon>Sphingobacteriaceae</taxon>
        <taxon>Anseongella</taxon>
    </lineage>
</organism>
<feature type="transmembrane region" description="Helical" evidence="1">
    <location>
        <begin position="141"/>
        <end position="157"/>
    </location>
</feature>
<dbReference type="EMBL" id="SMAD01000005">
    <property type="protein sequence ID" value="TCS87216.1"/>
    <property type="molecule type" value="Genomic_DNA"/>
</dbReference>
<feature type="signal peptide" evidence="2">
    <location>
        <begin position="1"/>
        <end position="24"/>
    </location>
</feature>
<dbReference type="Proteomes" id="UP000295807">
    <property type="component" value="Unassembled WGS sequence"/>
</dbReference>
<feature type="transmembrane region" description="Helical" evidence="1">
    <location>
        <begin position="113"/>
        <end position="134"/>
    </location>
</feature>
<dbReference type="RefSeq" id="WP_132129018.1">
    <property type="nucleotide sequence ID" value="NZ_CP042432.1"/>
</dbReference>
<accession>A0A4V2UTQ4</accession>
<keyword evidence="1" id="KW-1133">Transmembrane helix</keyword>
<keyword evidence="1" id="KW-0812">Transmembrane</keyword>
<dbReference type="OrthoDB" id="793869at2"/>
<dbReference type="AlphaFoldDB" id="A0A4V2UTQ4"/>
<name>A0A4V2UTQ4_9SPHI</name>